<dbReference type="KEGG" id="aalg:AREALGSMS7_04339"/>
<name>A0A221V3N4_9FLAO</name>
<evidence type="ECO:0000256" key="1">
    <source>
        <dbReference type="SAM" id="SignalP"/>
    </source>
</evidence>
<reference evidence="2 3" key="1">
    <citation type="submission" date="2017-07" db="EMBL/GenBank/DDBJ databases">
        <title>Genome Sequence of Arenibacter algicola Strain SMS7 Isolated from a culture of the Diatom Skeletonema marinoi.</title>
        <authorList>
            <person name="Topel M."/>
            <person name="Pinder M.I.M."/>
            <person name="Johansson O.N."/>
            <person name="Kourtchenko O."/>
            <person name="Godhe A."/>
            <person name="Clarke A.K."/>
        </authorList>
    </citation>
    <scope>NUCLEOTIDE SEQUENCE [LARGE SCALE GENOMIC DNA]</scope>
    <source>
        <strain evidence="2 3">SMS7</strain>
    </source>
</reference>
<dbReference type="eggNOG" id="ENOG5030CAA">
    <property type="taxonomic scope" value="Bacteria"/>
</dbReference>
<sequence>MKTFNYLVLSFGFILISACSNDAMNGLNDESMTPEQVKSQMQVNSVSDGLDELVSELLINDKAGKSNKTNTECATLAFTENSITVAYNQCIIQGKTISGTIVLTGNNGSTDGTKGSFEVSFTDFTYNDYLLNGTKTFAFDFSDSNSPTFTIVTDATFEDENGDIVIWKGNKVLSWHLDQINAEGADLTCTGDWDITVDGITYEFTVTEPLGANLGCAFITSGVMQLEVNDMTASLDFGAGTCDQTGTVTFPNGESEEISW</sequence>
<feature type="signal peptide" evidence="1">
    <location>
        <begin position="1"/>
        <end position="22"/>
    </location>
</feature>
<accession>A0A221V3N4</accession>
<dbReference type="PROSITE" id="PS51257">
    <property type="entry name" value="PROKAR_LIPOPROTEIN"/>
    <property type="match status" value="1"/>
</dbReference>
<dbReference type="STRING" id="616991.GCA_000733925_02524"/>
<dbReference type="Proteomes" id="UP000204551">
    <property type="component" value="Chromosome"/>
</dbReference>
<keyword evidence="1" id="KW-0732">Signal</keyword>
<feature type="chain" id="PRO_5013053022" description="Lipoprotein" evidence="1">
    <location>
        <begin position="23"/>
        <end position="260"/>
    </location>
</feature>
<dbReference type="AlphaFoldDB" id="A0A221V3N4"/>
<gene>
    <name evidence="2" type="ORF">AREALGSMS7_04339</name>
</gene>
<dbReference type="EMBL" id="CP022515">
    <property type="protein sequence ID" value="ASO07741.1"/>
    <property type="molecule type" value="Genomic_DNA"/>
</dbReference>
<evidence type="ECO:0000313" key="3">
    <source>
        <dbReference type="Proteomes" id="UP000204551"/>
    </source>
</evidence>
<organism evidence="2 3">
    <name type="scientific">Arenibacter algicola</name>
    <dbReference type="NCBI Taxonomy" id="616991"/>
    <lineage>
        <taxon>Bacteria</taxon>
        <taxon>Pseudomonadati</taxon>
        <taxon>Bacteroidota</taxon>
        <taxon>Flavobacteriia</taxon>
        <taxon>Flavobacteriales</taxon>
        <taxon>Flavobacteriaceae</taxon>
        <taxon>Arenibacter</taxon>
    </lineage>
</organism>
<protein>
    <recommendedName>
        <fullName evidence="4">Lipoprotein</fullName>
    </recommendedName>
</protein>
<proteinExistence type="predicted"/>
<dbReference type="RefSeq" id="WP_093979973.1">
    <property type="nucleotide sequence ID" value="NZ_CP022515.1"/>
</dbReference>
<evidence type="ECO:0000313" key="2">
    <source>
        <dbReference type="EMBL" id="ASO07741.1"/>
    </source>
</evidence>
<evidence type="ECO:0008006" key="4">
    <source>
        <dbReference type="Google" id="ProtNLM"/>
    </source>
</evidence>